<dbReference type="OrthoDB" id="283883at2759"/>
<dbReference type="Proteomes" id="UP000823405">
    <property type="component" value="Unassembled WGS sequence"/>
</dbReference>
<dbReference type="EMBL" id="JAAAIN010000146">
    <property type="protein sequence ID" value="KAG0319435.1"/>
    <property type="molecule type" value="Genomic_DNA"/>
</dbReference>
<evidence type="ECO:0000313" key="2">
    <source>
        <dbReference type="EMBL" id="KAG0319435.1"/>
    </source>
</evidence>
<keyword evidence="3" id="KW-1185">Reference proteome</keyword>
<reference evidence="2" key="1">
    <citation type="journal article" date="2020" name="Fungal Divers.">
        <title>Resolving the Mortierellaceae phylogeny through synthesis of multi-gene phylogenetics and phylogenomics.</title>
        <authorList>
            <person name="Vandepol N."/>
            <person name="Liber J."/>
            <person name="Desiro A."/>
            <person name="Na H."/>
            <person name="Kennedy M."/>
            <person name="Barry K."/>
            <person name="Grigoriev I.V."/>
            <person name="Miller A.N."/>
            <person name="O'Donnell K."/>
            <person name="Stajich J.E."/>
            <person name="Bonito G."/>
        </authorList>
    </citation>
    <scope>NUCLEOTIDE SEQUENCE</scope>
    <source>
        <strain evidence="2">NVP60</strain>
    </source>
</reference>
<dbReference type="AlphaFoldDB" id="A0A9P6UU57"/>
<evidence type="ECO:0000256" key="1">
    <source>
        <dbReference type="SAM" id="MobiDB-lite"/>
    </source>
</evidence>
<feature type="compositionally biased region" description="Polar residues" evidence="1">
    <location>
        <begin position="1"/>
        <end position="20"/>
    </location>
</feature>
<accession>A0A9P6UU57</accession>
<name>A0A9P6UU57_9FUNG</name>
<proteinExistence type="predicted"/>
<organism evidence="2 3">
    <name type="scientific">Linnemannia gamsii</name>
    <dbReference type="NCBI Taxonomy" id="64522"/>
    <lineage>
        <taxon>Eukaryota</taxon>
        <taxon>Fungi</taxon>
        <taxon>Fungi incertae sedis</taxon>
        <taxon>Mucoromycota</taxon>
        <taxon>Mortierellomycotina</taxon>
        <taxon>Mortierellomycetes</taxon>
        <taxon>Mortierellales</taxon>
        <taxon>Mortierellaceae</taxon>
        <taxon>Linnemannia</taxon>
    </lineage>
</organism>
<gene>
    <name evidence="2" type="ORF">BGZ97_002135</name>
</gene>
<protein>
    <submittedName>
        <fullName evidence="2">Uncharacterized protein</fullName>
    </submittedName>
</protein>
<evidence type="ECO:0000313" key="3">
    <source>
        <dbReference type="Proteomes" id="UP000823405"/>
    </source>
</evidence>
<comment type="caution">
    <text evidence="2">The sequence shown here is derived from an EMBL/GenBank/DDBJ whole genome shotgun (WGS) entry which is preliminary data.</text>
</comment>
<feature type="region of interest" description="Disordered" evidence="1">
    <location>
        <begin position="1"/>
        <end position="71"/>
    </location>
</feature>
<sequence length="564" mass="61639">MKMQGTTLPTETTDQPSGQQHIPGELFATRSGDNSSSPEHHATLAEALEGTTPPPLQYQLKSTSSGPASNNNSHLVPTQIVFPTNPEAVSKAHGSKTITEEFVEMKRNLHGVIQSMERLGIGLVEANQLSAQEASVESIKHSINELLHNSKDRPVRNPFRARGPKTAGRKFPRPYAYRKAWNNKLIEPFNLTPLESLDKIELKNATLKCMEADGLTLDHLGYVAKNILGPLVNGDDATLQLRGNKLQNFAFYAIVDVLDGATPETQIVVLVNRTMVRSSQMLAESLKAHLHHADLKVDLHVVHEDKTLDLAPLAKSTPNKATIYVSAPSTFIRMREAGVIRPENVHVLVVYEAEYVLGINNIETIKTALMDFDVCQVIIACQHGTTDVIKAEEHFNFTEDKITFSEDYVNLNSAHHKYFVGNGKTGEFLKHAVELGKTQTVVVVCHDGQDAARIREQLKDDVELLVTSRAADAKAEAGGVVGGMLVTSLTSGQVLEGTSHTPVRLILNLAGTTLTTDGYLRMLGTYMDIGEECTVLSKVGSPNALKDLEEFGVEFEAISDASEL</sequence>
<feature type="compositionally biased region" description="Polar residues" evidence="1">
    <location>
        <begin position="59"/>
        <end position="71"/>
    </location>
</feature>